<organism evidence="7 8">
    <name type="scientific">Streblomastix strix</name>
    <dbReference type="NCBI Taxonomy" id="222440"/>
    <lineage>
        <taxon>Eukaryota</taxon>
        <taxon>Metamonada</taxon>
        <taxon>Preaxostyla</taxon>
        <taxon>Oxymonadida</taxon>
        <taxon>Streblomastigidae</taxon>
        <taxon>Streblomastix</taxon>
    </lineage>
</organism>
<dbReference type="FunFam" id="3.40.50.300:FF:000412">
    <property type="entry name" value="ADP-ribosylation factor 1"/>
    <property type="match status" value="1"/>
</dbReference>
<feature type="binding site" evidence="4">
    <location>
        <begin position="24"/>
        <end position="31"/>
    </location>
    <ligand>
        <name>GTP</name>
        <dbReference type="ChEBI" id="CHEBI:37565"/>
    </ligand>
</feature>
<proteinExistence type="inferred from homology"/>
<dbReference type="GO" id="GO:0030010">
    <property type="term" value="P:establishment of cell polarity"/>
    <property type="evidence" value="ECO:0007669"/>
    <property type="project" value="UniProtKB-ARBA"/>
</dbReference>
<evidence type="ECO:0000256" key="6">
    <source>
        <dbReference type="RuleBase" id="RU003925"/>
    </source>
</evidence>
<protein>
    <submittedName>
        <fullName evidence="7">Putative ADP-ribosylation factor</fullName>
    </submittedName>
</protein>
<accession>A0A5J4VV34</accession>
<feature type="binding site" evidence="5">
    <location>
        <position position="48"/>
    </location>
    <ligand>
        <name>Mg(2+)</name>
        <dbReference type="ChEBI" id="CHEBI:18420"/>
    </ligand>
</feature>
<dbReference type="InterPro" id="IPR024156">
    <property type="entry name" value="Small_GTPase_ARF"/>
</dbReference>
<dbReference type="SUPFAM" id="SSF52540">
    <property type="entry name" value="P-loop containing nucleoside triphosphate hydrolases"/>
    <property type="match status" value="1"/>
</dbReference>
<feature type="binding site" evidence="5">
    <location>
        <position position="31"/>
    </location>
    <ligand>
        <name>Mg(2+)</name>
        <dbReference type="ChEBI" id="CHEBI:18420"/>
    </ligand>
</feature>
<feature type="binding site" evidence="4">
    <location>
        <position position="70"/>
    </location>
    <ligand>
        <name>GTP</name>
        <dbReference type="ChEBI" id="CHEBI:37565"/>
    </ligand>
</feature>
<evidence type="ECO:0000313" key="8">
    <source>
        <dbReference type="Proteomes" id="UP000324800"/>
    </source>
</evidence>
<dbReference type="PANTHER" id="PTHR11711">
    <property type="entry name" value="ADP RIBOSYLATION FACTOR-RELATED"/>
    <property type="match status" value="1"/>
</dbReference>
<comment type="similarity">
    <text evidence="1 6">Belongs to the small GTPase superfamily. Arf family.</text>
</comment>
<keyword evidence="5" id="KW-0460">Magnesium</keyword>
<dbReference type="GO" id="GO:0046872">
    <property type="term" value="F:metal ion binding"/>
    <property type="evidence" value="ECO:0007669"/>
    <property type="project" value="UniProtKB-KW"/>
</dbReference>
<keyword evidence="5" id="KW-0479">Metal-binding</keyword>
<dbReference type="InterPro" id="IPR027417">
    <property type="entry name" value="P-loop_NTPase"/>
</dbReference>
<dbReference type="AlphaFoldDB" id="A0A5J4VV34"/>
<evidence type="ECO:0000313" key="7">
    <source>
        <dbReference type="EMBL" id="KAA6386352.1"/>
    </source>
</evidence>
<evidence type="ECO:0000256" key="1">
    <source>
        <dbReference type="ARBA" id="ARBA00010290"/>
    </source>
</evidence>
<dbReference type="Pfam" id="PF00025">
    <property type="entry name" value="Arf"/>
    <property type="match status" value="1"/>
</dbReference>
<dbReference type="NCBIfam" id="TIGR00231">
    <property type="entry name" value="small_GTP"/>
    <property type="match status" value="1"/>
</dbReference>
<evidence type="ECO:0000256" key="2">
    <source>
        <dbReference type="ARBA" id="ARBA00022741"/>
    </source>
</evidence>
<dbReference type="Proteomes" id="UP000324800">
    <property type="component" value="Unassembled WGS sequence"/>
</dbReference>
<dbReference type="PROSITE" id="PS51417">
    <property type="entry name" value="ARF"/>
    <property type="match status" value="1"/>
</dbReference>
<gene>
    <name evidence="7" type="ORF">EZS28_018123</name>
</gene>
<dbReference type="Gene3D" id="3.40.50.300">
    <property type="entry name" value="P-loop containing nucleotide triphosphate hydrolases"/>
    <property type="match status" value="1"/>
</dbReference>
<dbReference type="SMART" id="SM00178">
    <property type="entry name" value="SAR"/>
    <property type="match status" value="1"/>
</dbReference>
<dbReference type="InterPro" id="IPR006689">
    <property type="entry name" value="Small_GTPase_ARF/SAR"/>
</dbReference>
<dbReference type="GO" id="GO:0005525">
    <property type="term" value="F:GTP binding"/>
    <property type="evidence" value="ECO:0007669"/>
    <property type="project" value="UniProtKB-KW"/>
</dbReference>
<keyword evidence="3 4" id="KW-0342">GTP-binding</keyword>
<dbReference type="InterPro" id="IPR005225">
    <property type="entry name" value="Small_GTP-bd"/>
</dbReference>
<dbReference type="OrthoDB" id="2011769at2759"/>
<name>A0A5J4VV34_9EUKA</name>
<keyword evidence="2 4" id="KW-0547">Nucleotide-binding</keyword>
<reference evidence="7 8" key="1">
    <citation type="submission" date="2019-03" db="EMBL/GenBank/DDBJ databases">
        <title>Single cell metagenomics reveals metabolic interactions within the superorganism composed of flagellate Streblomastix strix and complex community of Bacteroidetes bacteria on its surface.</title>
        <authorList>
            <person name="Treitli S.C."/>
            <person name="Kolisko M."/>
            <person name="Husnik F."/>
            <person name="Keeling P."/>
            <person name="Hampl V."/>
        </authorList>
    </citation>
    <scope>NUCLEOTIDE SEQUENCE [LARGE SCALE GENOMIC DNA]</scope>
    <source>
        <strain evidence="7">ST1C</strain>
    </source>
</reference>
<dbReference type="SMART" id="SM00177">
    <property type="entry name" value="ARF"/>
    <property type="match status" value="1"/>
</dbReference>
<feature type="binding site" evidence="4">
    <location>
        <begin position="135"/>
        <end position="138"/>
    </location>
    <ligand>
        <name>GTP</name>
        <dbReference type="ChEBI" id="CHEBI:37565"/>
    </ligand>
</feature>
<evidence type="ECO:0000256" key="4">
    <source>
        <dbReference type="PIRSR" id="PIRSR606689-1"/>
    </source>
</evidence>
<evidence type="ECO:0000256" key="3">
    <source>
        <dbReference type="ARBA" id="ARBA00023134"/>
    </source>
</evidence>
<dbReference type="EMBL" id="SNRW01004846">
    <property type="protein sequence ID" value="KAA6386352.1"/>
    <property type="molecule type" value="Genomic_DNA"/>
</dbReference>
<evidence type="ECO:0000256" key="5">
    <source>
        <dbReference type="PIRSR" id="PIRSR606689-2"/>
    </source>
</evidence>
<dbReference type="CDD" id="cd00878">
    <property type="entry name" value="Arf_Arl"/>
    <property type="match status" value="1"/>
</dbReference>
<comment type="caution">
    <text evidence="7">The sequence shown here is derived from an EMBL/GenBank/DDBJ whole genome shotgun (WGS) entry which is preliminary data.</text>
</comment>
<sequence length="189" mass="20987">MGLAIAKLFNSFRSKKPTRIVMVGLDAAGKTTILHRLKFGETVMSNPTLGFNVEEVSFENLKFTIWDVGGQKRIRQLWNHYYEGSHGIVYVIDCSDRRRISCGLPEGCDECARCELLNVLASEHLERAPVLILANKQDIDTAARPDETAQMVGLLDLPAGRKWHIQGCCGLNGNGLTEGFRWLGANVNV</sequence>
<dbReference type="PRINTS" id="PR00328">
    <property type="entry name" value="SAR1GTPBP"/>
</dbReference>
<dbReference type="GO" id="GO:0003924">
    <property type="term" value="F:GTPase activity"/>
    <property type="evidence" value="ECO:0007669"/>
    <property type="project" value="InterPro"/>
</dbReference>